<dbReference type="CDD" id="cd03051">
    <property type="entry name" value="GST_N_GTT2_like"/>
    <property type="match status" value="1"/>
</dbReference>
<dbReference type="InterPro" id="IPR034345">
    <property type="entry name" value="Gtt2-like_N"/>
</dbReference>
<name>A0ABT0S1W3_9SPHN</name>
<dbReference type="SFLD" id="SFLDG00358">
    <property type="entry name" value="Main_(cytGST)"/>
    <property type="match status" value="1"/>
</dbReference>
<feature type="domain" description="GST N-terminal" evidence="1">
    <location>
        <begin position="6"/>
        <end position="88"/>
    </location>
</feature>
<dbReference type="EMBL" id="JAMGBE010000002">
    <property type="protein sequence ID" value="MCL6729832.1"/>
    <property type="molecule type" value="Genomic_DNA"/>
</dbReference>
<dbReference type="RefSeq" id="WP_249831303.1">
    <property type="nucleotide sequence ID" value="NZ_JAMGBE010000002.1"/>
</dbReference>
<comment type="caution">
    <text evidence="3">The sequence shown here is derived from an EMBL/GenBank/DDBJ whole genome shotgun (WGS) entry which is preliminary data.</text>
</comment>
<dbReference type="InterPro" id="IPR010987">
    <property type="entry name" value="Glutathione-S-Trfase_C-like"/>
</dbReference>
<accession>A0ABT0S1W3</accession>
<dbReference type="SFLD" id="SFLDS00019">
    <property type="entry name" value="Glutathione_Transferase_(cytos"/>
    <property type="match status" value="1"/>
</dbReference>
<dbReference type="InterPro" id="IPR004045">
    <property type="entry name" value="Glutathione_S-Trfase_N"/>
</dbReference>
<dbReference type="InterPro" id="IPR004046">
    <property type="entry name" value="GST_C"/>
</dbReference>
<dbReference type="InterPro" id="IPR036282">
    <property type="entry name" value="Glutathione-S-Trfase_C_sf"/>
</dbReference>
<dbReference type="InterPro" id="IPR050983">
    <property type="entry name" value="GST_Omega/HSP26"/>
</dbReference>
<dbReference type="SUPFAM" id="SSF47616">
    <property type="entry name" value="GST C-terminal domain-like"/>
    <property type="match status" value="1"/>
</dbReference>
<dbReference type="Gene3D" id="3.40.30.10">
    <property type="entry name" value="Glutaredoxin"/>
    <property type="match status" value="1"/>
</dbReference>
<dbReference type="Pfam" id="PF14497">
    <property type="entry name" value="GST_C_3"/>
    <property type="match status" value="1"/>
</dbReference>
<feature type="domain" description="GST C-terminal" evidence="2">
    <location>
        <begin position="93"/>
        <end position="225"/>
    </location>
</feature>
<proteinExistence type="predicted"/>
<evidence type="ECO:0000259" key="2">
    <source>
        <dbReference type="PROSITE" id="PS50405"/>
    </source>
</evidence>
<keyword evidence="4" id="KW-1185">Reference proteome</keyword>
<gene>
    <name evidence="3" type="ORF">LZ538_07150</name>
</gene>
<dbReference type="Proteomes" id="UP001165342">
    <property type="component" value="Unassembled WGS sequence"/>
</dbReference>
<protein>
    <submittedName>
        <fullName evidence="3">Glutathione S-transferase family protein</fullName>
    </submittedName>
</protein>
<dbReference type="Gene3D" id="1.20.1050.10">
    <property type="match status" value="1"/>
</dbReference>
<sequence>MHESGPRPIRLFDSFGILPRVIRFFLLEKGLDVPRYEVDLLLGENRDPEYLKLNPSGQTPALELSDGTILCEGPVICEYLEELYPDPPLIGMTGKERAITRMWWRRVELNICQPMILGFYYGEGLETYRTRMRCIPEAADGMKERARDGIRWLDGLLRGEWVAGPSFTVADIHLYSFVQEMSEKGQQVPDECAAVKKWMDRVAARPAAEMSLWRWKPAAEMPAPERPRISS</sequence>
<evidence type="ECO:0000313" key="3">
    <source>
        <dbReference type="EMBL" id="MCL6729832.1"/>
    </source>
</evidence>
<organism evidence="3 4">
    <name type="scientific">Sphingomonas hankyongi</name>
    <dbReference type="NCBI Taxonomy" id="2908209"/>
    <lineage>
        <taxon>Bacteria</taxon>
        <taxon>Pseudomonadati</taxon>
        <taxon>Pseudomonadota</taxon>
        <taxon>Alphaproteobacteria</taxon>
        <taxon>Sphingomonadales</taxon>
        <taxon>Sphingomonadaceae</taxon>
        <taxon>Sphingomonas</taxon>
    </lineage>
</organism>
<dbReference type="InterPro" id="IPR036249">
    <property type="entry name" value="Thioredoxin-like_sf"/>
</dbReference>
<evidence type="ECO:0000259" key="1">
    <source>
        <dbReference type="PROSITE" id="PS50404"/>
    </source>
</evidence>
<dbReference type="InterPro" id="IPR040079">
    <property type="entry name" value="Glutathione_S-Trfase"/>
</dbReference>
<dbReference type="PROSITE" id="PS50404">
    <property type="entry name" value="GST_NTER"/>
    <property type="match status" value="1"/>
</dbReference>
<dbReference type="PROSITE" id="PS50405">
    <property type="entry name" value="GST_CTER"/>
    <property type="match status" value="1"/>
</dbReference>
<dbReference type="PANTHER" id="PTHR43968">
    <property type="match status" value="1"/>
</dbReference>
<dbReference type="SUPFAM" id="SSF52833">
    <property type="entry name" value="Thioredoxin-like"/>
    <property type="match status" value="1"/>
</dbReference>
<evidence type="ECO:0000313" key="4">
    <source>
        <dbReference type="Proteomes" id="UP001165342"/>
    </source>
</evidence>
<reference evidence="3" key="1">
    <citation type="submission" date="2022-05" db="EMBL/GenBank/DDBJ databases">
        <authorList>
            <person name="Jo J.-H."/>
            <person name="Im W.-T."/>
        </authorList>
    </citation>
    <scope>NUCLEOTIDE SEQUENCE</scope>
    <source>
        <strain evidence="3">SE220</strain>
    </source>
</reference>
<dbReference type="PANTHER" id="PTHR43968:SF6">
    <property type="entry name" value="GLUTATHIONE S-TRANSFERASE OMEGA"/>
    <property type="match status" value="1"/>
</dbReference>
<dbReference type="Pfam" id="PF13409">
    <property type="entry name" value="GST_N_2"/>
    <property type="match status" value="1"/>
</dbReference>